<keyword evidence="2" id="KW-1185">Reference proteome</keyword>
<evidence type="ECO:0000313" key="1">
    <source>
        <dbReference type="EMBL" id="MCI74849.1"/>
    </source>
</evidence>
<protein>
    <submittedName>
        <fullName evidence="1">Uncharacterized protein</fullName>
    </submittedName>
</protein>
<proteinExistence type="predicted"/>
<dbReference type="EMBL" id="LXQA010869295">
    <property type="protein sequence ID" value="MCI74849.1"/>
    <property type="molecule type" value="Genomic_DNA"/>
</dbReference>
<dbReference type="Proteomes" id="UP000265520">
    <property type="component" value="Unassembled WGS sequence"/>
</dbReference>
<sequence length="42" mass="4263">PASSPCDAVRTAPDVLDNGDALLATIATSLAAVATSEHTYYL</sequence>
<organism evidence="1 2">
    <name type="scientific">Trifolium medium</name>
    <dbReference type="NCBI Taxonomy" id="97028"/>
    <lineage>
        <taxon>Eukaryota</taxon>
        <taxon>Viridiplantae</taxon>
        <taxon>Streptophyta</taxon>
        <taxon>Embryophyta</taxon>
        <taxon>Tracheophyta</taxon>
        <taxon>Spermatophyta</taxon>
        <taxon>Magnoliopsida</taxon>
        <taxon>eudicotyledons</taxon>
        <taxon>Gunneridae</taxon>
        <taxon>Pentapetalae</taxon>
        <taxon>rosids</taxon>
        <taxon>fabids</taxon>
        <taxon>Fabales</taxon>
        <taxon>Fabaceae</taxon>
        <taxon>Papilionoideae</taxon>
        <taxon>50 kb inversion clade</taxon>
        <taxon>NPAAA clade</taxon>
        <taxon>Hologalegina</taxon>
        <taxon>IRL clade</taxon>
        <taxon>Trifolieae</taxon>
        <taxon>Trifolium</taxon>
    </lineage>
</organism>
<accession>A0A392UMH6</accession>
<feature type="non-terminal residue" evidence="1">
    <location>
        <position position="1"/>
    </location>
</feature>
<evidence type="ECO:0000313" key="2">
    <source>
        <dbReference type="Proteomes" id="UP000265520"/>
    </source>
</evidence>
<reference evidence="1 2" key="1">
    <citation type="journal article" date="2018" name="Front. Plant Sci.">
        <title>Red Clover (Trifolium pratense) and Zigzag Clover (T. medium) - A Picture of Genomic Similarities and Differences.</title>
        <authorList>
            <person name="Dluhosova J."/>
            <person name="Istvanek J."/>
            <person name="Nedelnik J."/>
            <person name="Repkova J."/>
        </authorList>
    </citation>
    <scope>NUCLEOTIDE SEQUENCE [LARGE SCALE GENOMIC DNA]</scope>
    <source>
        <strain evidence="2">cv. 10/8</strain>
        <tissue evidence="1">Leaf</tissue>
    </source>
</reference>
<name>A0A392UMH6_9FABA</name>
<dbReference type="AlphaFoldDB" id="A0A392UMH6"/>
<comment type="caution">
    <text evidence="1">The sequence shown here is derived from an EMBL/GenBank/DDBJ whole genome shotgun (WGS) entry which is preliminary data.</text>
</comment>